<evidence type="ECO:0000259" key="2">
    <source>
        <dbReference type="Pfam" id="PF07833"/>
    </source>
</evidence>
<reference evidence="4 5" key="1">
    <citation type="submission" date="2018-10" db="EMBL/GenBank/DDBJ databases">
        <title>Draft Genome Sequence of Anaerotignum sp. KCTC 15736.</title>
        <authorList>
            <person name="Choi S.H."/>
            <person name="Kim J.S."/>
            <person name="Kang S.W."/>
            <person name="Lee J.S."/>
            <person name="Park S.H."/>
        </authorList>
    </citation>
    <scope>NUCLEOTIDE SEQUENCE [LARGE SCALE GENOMIC DNA]</scope>
    <source>
        <strain evidence="4 5">KCTC 15736</strain>
    </source>
</reference>
<dbReference type="InterPro" id="IPR044060">
    <property type="entry name" value="Bacterial_rp_domain"/>
</dbReference>
<evidence type="ECO:0008006" key="6">
    <source>
        <dbReference type="Google" id="ProtNLM"/>
    </source>
</evidence>
<evidence type="ECO:0000256" key="1">
    <source>
        <dbReference type="SAM" id="SignalP"/>
    </source>
</evidence>
<keyword evidence="1" id="KW-0732">Signal</keyword>
<feature type="domain" description="Copper amine oxidase-like N-terminal" evidence="2">
    <location>
        <begin position="2196"/>
        <end position="2238"/>
    </location>
</feature>
<feature type="domain" description="Bacterial repeat" evidence="3">
    <location>
        <begin position="1851"/>
        <end position="1922"/>
    </location>
</feature>
<dbReference type="OrthoDB" id="14196at2"/>
<evidence type="ECO:0000259" key="3">
    <source>
        <dbReference type="Pfam" id="PF18998"/>
    </source>
</evidence>
<organism evidence="4 5">
    <name type="scientific">Anaerotignum faecicola</name>
    <dbReference type="NCBI Taxonomy" id="2358141"/>
    <lineage>
        <taxon>Bacteria</taxon>
        <taxon>Bacillati</taxon>
        <taxon>Bacillota</taxon>
        <taxon>Clostridia</taxon>
        <taxon>Lachnospirales</taxon>
        <taxon>Anaerotignaceae</taxon>
        <taxon>Anaerotignum</taxon>
    </lineage>
</organism>
<dbReference type="Pfam" id="PF18998">
    <property type="entry name" value="Flg_new_2"/>
    <property type="match status" value="2"/>
</dbReference>
<dbReference type="SUPFAM" id="SSF55383">
    <property type="entry name" value="Copper amine oxidase, domain N"/>
    <property type="match status" value="1"/>
</dbReference>
<proteinExistence type="predicted"/>
<feature type="chain" id="PRO_5019059552" description="CBM-cenC domain-containing protein" evidence="1">
    <location>
        <begin position="26"/>
        <end position="2239"/>
    </location>
</feature>
<dbReference type="Proteomes" id="UP000287361">
    <property type="component" value="Unassembled WGS sequence"/>
</dbReference>
<protein>
    <recommendedName>
        <fullName evidence="6">CBM-cenC domain-containing protein</fullName>
    </recommendedName>
</protein>
<evidence type="ECO:0000313" key="5">
    <source>
        <dbReference type="Proteomes" id="UP000287361"/>
    </source>
</evidence>
<dbReference type="Gene3D" id="3.30.457.10">
    <property type="entry name" value="Copper amine oxidase-like, N-terminal domain"/>
    <property type="match status" value="1"/>
</dbReference>
<accession>A0A401LEI3</accession>
<dbReference type="Pfam" id="PF07833">
    <property type="entry name" value="Cu_amine_oxidN1"/>
    <property type="match status" value="2"/>
</dbReference>
<feature type="domain" description="Bacterial repeat" evidence="3">
    <location>
        <begin position="2031"/>
        <end position="2109"/>
    </location>
</feature>
<dbReference type="InterPro" id="IPR036582">
    <property type="entry name" value="Mao_N_sf"/>
</dbReference>
<keyword evidence="5" id="KW-1185">Reference proteome</keyword>
<comment type="caution">
    <text evidence="4">The sequence shown here is derived from an EMBL/GenBank/DDBJ whole genome shotgun (WGS) entry which is preliminary data.</text>
</comment>
<feature type="domain" description="Copper amine oxidase-like N-terminal" evidence="2">
    <location>
        <begin position="2134"/>
        <end position="2192"/>
    </location>
</feature>
<name>A0A401LEI3_9FIRM</name>
<sequence>MREKLLSFVLSMVMVFSLVPASAFAATDFEPPYDGYELVWSEDFESYDSESFKENEELGFMASTDMPEEWSGQGAYVVETGENVLAPEGSKNSLFLNGKDAKVTIKTSDNFDLSIGKEYKLTFDYWTLDGKNPGRKLAAEITPVGLSGGFSGVHWRVEPSTEKIQNKIFDFWQAAGYTVKLEFYFENNPAEGVVAFIDNIALWKPKGGETKYKLWVGNTQVTSANAGNVLSTDTVNNGKISFDAATNTLTLDGANIDEGLAYSKGGKHYPIYGKLDELNIKATGKSSIIGTYESTYSNNYCGIYNEGAINIEGDSNLTINLGKYREEEAQGIYATEGITVSDDVKITIQDTTDDTENKYIGLYSPETIEFKGNSETTVDINNRHDYVSAIEANVLKVSEDAVLDIKSNKKGISHSVASGSGFKQTGGRVTVNAAEEGIYMDNFEFGGGSLNVTSEKTALHTADTLKFTGGTAELFGKEKAIDSGNAKFDFSGFKNYAISAGESAGVAEKLSQVPATAEEIGTHKYYKIEKTAAPAQEYDLWISGVQVTSTNADDVLKDGTVSFDFESSTLTLKNANITGKHVNRFGASIFSNLENLVIKVEGNNTIDSPKDETTTSYRGIYSSGNLTICGTGSLDIAFASDWNYIYGIDSVGLLTIEEDVSIKMKNVVSGTAAYGINAEGGIKALGNSKLDITLTRAANASTVIKAINALGEFEVLENTEITLSTEMNNSWGIFVSLGGSSRLNYIQKGGKVNVKRADVGIEVTNFDFSGGTLNVVSNDKALCVNGKDSVTSFTGGNAEFLAKTGVAVYESKAITFSDVEVKGGSSSEAAQPIEAPTSAAEFKAYPYFAVNAKTAPSEYNLWLGEIQVTEANKEDILTDNPTSAKFDPTTNTLTLSNAGFFDLVGALRTVDGKAEYVGIYADMPNLIINLENENILAMASPTTALTCDYAIAIASTGNITFTGGGTIHVDVPKANFAKGSGMNMGIFAEGNLTFGKNTTVNVNTMSGNPGDKVGFVYGVISYGKCVVQESAELNITTSTIEDSYKESTYFIGAMANGFEIKDSAEVQVYSSYVGIESDSKPYTQNGGTVRITSEYAGLAVEGMEFTGGSLIADGEEVGLSVASSSKKFEISNGIIEATGGLQAVYLGGILPDTSKYTDMKILAGESKDIASEITSLPNTADGYKIYKYLKIYSENYEPEEKYNLWIGETQVTNKNAANVLAGTVNDGKVKFDAKTNTLTLSGVNITEKANMGVWASVYSKLSGLNIKLEGENTVGAPFDGSLGYSGYNGIYSEGTLTFVGEGTLNLNIAPEWTFAYGIGSKGLLTIGDKVTIKTDHQATAGTHEGIFAEGGLTIGGDANINLKMSGGGTIGICAAGDFKVTENAKVDIVSDLYCFYQTSTKGGFDYVQDGGEVKLLSTGSYCIYAKNFDFKDGKMTAETNYWYALFLLGDKISFSGGSAEFSGNPAIKANKDSLATIAFEGVTVKAGDSAENAAAIKAPTNKTELEAHKYYKIEKTTVEPEKYDLWVGGIQVTSENASDVLGNGKISFNESTKTLTLDNAEITTYYKKDIATGSGQTDSSGFMIYSGLEDLTVELEGTSKMLPSNVSAGELDNCYGLYSEHNVTIKGNGIISVPYITTVKFVCGLGAYGDLTIEENAKILISIDQDTGTVNEIISIGGSNITLKDNAYVQIRTIINETLGNQVENIAVFPSEKIEILGDAQLLAGSCGYGIFCDGHGTKYKYIQKGGSVQIAAKKQAISVDNVIQEGGYLLASSITTNAISAGSVEISDGTGELYSPTGTIDSTNTPDFSKYKTPKFTGGEDPQTASEVASFDATYEYFKYEKANTPGTKYTLTVNGGTGSGEFEKDEIVMIEANAAETGKQFKEWIGLDSVEFVEGTSKTSVTAKFKMPAEAVAATATYEDVISGEKYTVTAYGLYGDTMIITPGTTYKADYAKDERVALQIGKRSGYTLKDLTLVGISESDLTWTAKNEEINDRGISFTMPDHSVTITVNWTKINSGSSGGGGSSATKYAVTVSSADNGKVTLDKTSAAKGSVVTITTKANDGYALGIIKATDKDGKEIKLIDKGDGKYTFTMPASKVEVKAAFKQNASKPDQPAEETKTVVVMQIGSKTMFVNGKAYEKDVAPVIMNDRTLVPIRFVTESLGGKVAWNEKEKEVVLTIDGKEIKMTIGKVLEKYGVAPVILNDRTYMPVRFVADELGATTTWDAVSKMVTVTKIEK</sequence>
<feature type="signal peptide" evidence="1">
    <location>
        <begin position="1"/>
        <end position="25"/>
    </location>
</feature>
<gene>
    <name evidence="4" type="ORF">KGMB03357_15250</name>
</gene>
<dbReference type="InterPro" id="IPR012854">
    <property type="entry name" value="Cu_amine_oxidase-like_N"/>
</dbReference>
<evidence type="ECO:0000313" key="4">
    <source>
        <dbReference type="EMBL" id="GCB29864.1"/>
    </source>
</evidence>
<dbReference type="EMBL" id="BHVZ01000004">
    <property type="protein sequence ID" value="GCB29864.1"/>
    <property type="molecule type" value="Genomic_DNA"/>
</dbReference>